<keyword evidence="4" id="KW-1185">Reference proteome</keyword>
<dbReference type="AlphaFoldDB" id="A0A1T4LIT2"/>
<dbReference type="GO" id="GO:0003677">
    <property type="term" value="F:DNA binding"/>
    <property type="evidence" value="ECO:0007669"/>
    <property type="project" value="UniProtKB-KW"/>
</dbReference>
<name>A0A1T4LIT2_9FIRM</name>
<organism evidence="3 4">
    <name type="scientific">Anaerorhabdus furcosa</name>
    <dbReference type="NCBI Taxonomy" id="118967"/>
    <lineage>
        <taxon>Bacteria</taxon>
        <taxon>Bacillati</taxon>
        <taxon>Bacillota</taxon>
        <taxon>Erysipelotrichia</taxon>
        <taxon>Erysipelotrichales</taxon>
        <taxon>Erysipelotrichaceae</taxon>
        <taxon>Anaerorhabdus</taxon>
    </lineage>
</organism>
<dbReference type="RefSeq" id="WP_078711337.1">
    <property type="nucleotide sequence ID" value="NZ_FUWY01000002.1"/>
</dbReference>
<accession>A0A1T4LIT2</accession>
<dbReference type="Pfam" id="PF01381">
    <property type="entry name" value="HTH_3"/>
    <property type="match status" value="1"/>
</dbReference>
<dbReference type="PANTHER" id="PTHR46558:SF11">
    <property type="entry name" value="HTH-TYPE TRANSCRIPTIONAL REGULATOR XRE"/>
    <property type="match status" value="1"/>
</dbReference>
<dbReference type="InterPro" id="IPR010982">
    <property type="entry name" value="Lambda_DNA-bd_dom_sf"/>
</dbReference>
<dbReference type="SUPFAM" id="SSF47413">
    <property type="entry name" value="lambda repressor-like DNA-binding domains"/>
    <property type="match status" value="1"/>
</dbReference>
<dbReference type="Gene3D" id="1.10.260.40">
    <property type="entry name" value="lambda repressor-like DNA-binding domains"/>
    <property type="match status" value="1"/>
</dbReference>
<evidence type="ECO:0000259" key="2">
    <source>
        <dbReference type="PROSITE" id="PS50943"/>
    </source>
</evidence>
<protein>
    <submittedName>
        <fullName evidence="3">DNA-binding transcriptional regulator, XRE-family HTH domain</fullName>
    </submittedName>
</protein>
<dbReference type="SMART" id="SM00530">
    <property type="entry name" value="HTH_XRE"/>
    <property type="match status" value="1"/>
</dbReference>
<evidence type="ECO:0000256" key="1">
    <source>
        <dbReference type="ARBA" id="ARBA00023125"/>
    </source>
</evidence>
<dbReference type="STRING" id="118967.SAMN02745191_0911"/>
<dbReference type="CDD" id="cd00093">
    <property type="entry name" value="HTH_XRE"/>
    <property type="match status" value="1"/>
</dbReference>
<reference evidence="4" key="1">
    <citation type="submission" date="2017-02" db="EMBL/GenBank/DDBJ databases">
        <authorList>
            <person name="Varghese N."/>
            <person name="Submissions S."/>
        </authorList>
    </citation>
    <scope>NUCLEOTIDE SEQUENCE [LARGE SCALE GENOMIC DNA]</scope>
    <source>
        <strain evidence="4">ATCC 25662</strain>
    </source>
</reference>
<dbReference type="OrthoDB" id="1357763at2"/>
<gene>
    <name evidence="3" type="ORF">SAMN02745191_0911</name>
</gene>
<dbReference type="InterPro" id="IPR001387">
    <property type="entry name" value="Cro/C1-type_HTH"/>
</dbReference>
<evidence type="ECO:0000313" key="3">
    <source>
        <dbReference type="EMBL" id="SJZ54645.1"/>
    </source>
</evidence>
<dbReference type="PANTHER" id="PTHR46558">
    <property type="entry name" value="TRACRIPTIONAL REGULATORY PROTEIN-RELATED-RELATED"/>
    <property type="match status" value="1"/>
</dbReference>
<dbReference type="PROSITE" id="PS50943">
    <property type="entry name" value="HTH_CROC1"/>
    <property type="match status" value="1"/>
</dbReference>
<dbReference type="Proteomes" id="UP000243297">
    <property type="component" value="Unassembled WGS sequence"/>
</dbReference>
<dbReference type="EMBL" id="FUWY01000002">
    <property type="protein sequence ID" value="SJZ54645.1"/>
    <property type="molecule type" value="Genomic_DNA"/>
</dbReference>
<sequence>MISFGAKIRYFRKRKKITQQELGELVGVSGKAISRYENETSQPDFEVLKKIAEVYGTDVNNLLSYQYQGEENYDLSLTGNEVELIQCYRSIPRRLQTSTRRFVKEISQNSDTYLYDDILDGENQLIIE</sequence>
<keyword evidence="1 3" id="KW-0238">DNA-binding</keyword>
<proteinExistence type="predicted"/>
<evidence type="ECO:0000313" key="4">
    <source>
        <dbReference type="Proteomes" id="UP000243297"/>
    </source>
</evidence>
<feature type="domain" description="HTH cro/C1-type" evidence="2">
    <location>
        <begin position="8"/>
        <end position="62"/>
    </location>
</feature>